<dbReference type="AlphaFoldDB" id="A0A3A9Z2B2"/>
<name>A0A3A9Z2B2_9ACTN</name>
<dbReference type="InterPro" id="IPR017946">
    <property type="entry name" value="PLC-like_Pdiesterase_TIM-brl"/>
</dbReference>
<evidence type="ECO:0000313" key="5">
    <source>
        <dbReference type="Proteomes" id="UP000272474"/>
    </source>
</evidence>
<gene>
    <name evidence="4" type="ORF">D7294_13305</name>
</gene>
<dbReference type="GO" id="GO:0006629">
    <property type="term" value="P:lipid metabolic process"/>
    <property type="evidence" value="ECO:0007669"/>
    <property type="project" value="InterPro"/>
</dbReference>
<evidence type="ECO:0000313" key="4">
    <source>
        <dbReference type="EMBL" id="RKN42388.1"/>
    </source>
</evidence>
<dbReference type="Pfam" id="PF03009">
    <property type="entry name" value="GDPD"/>
    <property type="match status" value="1"/>
</dbReference>
<reference evidence="4 5" key="1">
    <citation type="journal article" date="2014" name="Int. J. Syst. Evol. Microbiol.">
        <title>Streptomyces hoynatensis sp. nov., isolated from deep marine sediment.</title>
        <authorList>
            <person name="Veyisoglu A."/>
            <person name="Sahin N."/>
        </authorList>
    </citation>
    <scope>NUCLEOTIDE SEQUENCE [LARGE SCALE GENOMIC DNA]</scope>
    <source>
        <strain evidence="4 5">KCTC 29097</strain>
    </source>
</reference>
<feature type="chain" id="PRO_5039496932" evidence="2">
    <location>
        <begin position="26"/>
        <end position="328"/>
    </location>
</feature>
<evidence type="ECO:0000256" key="1">
    <source>
        <dbReference type="SAM" id="MobiDB-lite"/>
    </source>
</evidence>
<dbReference type="PANTHER" id="PTHR46211:SF1">
    <property type="entry name" value="GLYCEROPHOSPHODIESTER PHOSPHODIESTERASE, CYTOPLASMIC"/>
    <property type="match status" value="1"/>
</dbReference>
<evidence type="ECO:0000259" key="3">
    <source>
        <dbReference type="PROSITE" id="PS51704"/>
    </source>
</evidence>
<comment type="caution">
    <text evidence="4">The sequence shown here is derived from an EMBL/GenBank/DDBJ whole genome shotgun (WGS) entry which is preliminary data.</text>
</comment>
<dbReference type="SUPFAM" id="SSF51695">
    <property type="entry name" value="PLC-like phosphodiesterases"/>
    <property type="match status" value="1"/>
</dbReference>
<evidence type="ECO:0000256" key="2">
    <source>
        <dbReference type="SAM" id="SignalP"/>
    </source>
</evidence>
<keyword evidence="2" id="KW-0732">Signal</keyword>
<dbReference type="PANTHER" id="PTHR46211">
    <property type="entry name" value="GLYCEROPHOSPHORYL DIESTER PHOSPHODIESTERASE"/>
    <property type="match status" value="1"/>
</dbReference>
<dbReference type="PROSITE" id="PS51704">
    <property type="entry name" value="GP_PDE"/>
    <property type="match status" value="1"/>
</dbReference>
<accession>A0A3A9Z2B2</accession>
<protein>
    <submittedName>
        <fullName evidence="4">Glycerophosphodiester phosphodiesterase</fullName>
    </submittedName>
</protein>
<dbReference type="RefSeq" id="WP_120679093.1">
    <property type="nucleotide sequence ID" value="NZ_RBAL01000006.1"/>
</dbReference>
<keyword evidence="5" id="KW-1185">Reference proteome</keyword>
<organism evidence="4 5">
    <name type="scientific">Streptomyces hoynatensis</name>
    <dbReference type="NCBI Taxonomy" id="1141874"/>
    <lineage>
        <taxon>Bacteria</taxon>
        <taxon>Bacillati</taxon>
        <taxon>Actinomycetota</taxon>
        <taxon>Actinomycetes</taxon>
        <taxon>Kitasatosporales</taxon>
        <taxon>Streptomycetaceae</taxon>
        <taxon>Streptomyces</taxon>
    </lineage>
</organism>
<dbReference type="OrthoDB" id="9758957at2"/>
<feature type="domain" description="GP-PDE" evidence="3">
    <location>
        <begin position="74"/>
        <end position="326"/>
    </location>
</feature>
<dbReference type="GO" id="GO:0008081">
    <property type="term" value="F:phosphoric diester hydrolase activity"/>
    <property type="evidence" value="ECO:0007669"/>
    <property type="project" value="InterPro"/>
</dbReference>
<dbReference type="EMBL" id="RBAL01000006">
    <property type="protein sequence ID" value="RKN42388.1"/>
    <property type="molecule type" value="Genomic_DNA"/>
</dbReference>
<dbReference type="Proteomes" id="UP000272474">
    <property type="component" value="Unassembled WGS sequence"/>
</dbReference>
<sequence length="328" mass="33729">MPKRSAARRAGWVLGLAALAIAPFAAPSLGGQAAPARDASPELGSAAAEFAAPPAASPGRAGAAGPRARDAAGPLVVGHRGASGHAPENTLAAAEAAADLGIAWVETDVQRTADGALILMHDTTLERTTDVEERYPGRAPWNVSDFTAAEIATLDAGSWFGAEFAGERVPTLGDWLAGLRSRGQSLLLELKSPELYPGIEAEVLAELERLGWLGGEPGERLVIQSFDAEAVRTVHALAPGVETGFIGAPDPADVAEYAEFADEINPRYRDLTAAYVAGIQAHTGPQGRPLKVYAWTIDDGPAAVAAAGLGVDGIISDVPDVVRDALAG</sequence>
<dbReference type="Gene3D" id="3.20.20.190">
    <property type="entry name" value="Phosphatidylinositol (PI) phosphodiesterase"/>
    <property type="match status" value="1"/>
</dbReference>
<proteinExistence type="predicted"/>
<feature type="region of interest" description="Disordered" evidence="1">
    <location>
        <begin position="51"/>
        <end position="71"/>
    </location>
</feature>
<feature type="signal peptide" evidence="2">
    <location>
        <begin position="1"/>
        <end position="25"/>
    </location>
</feature>
<dbReference type="InterPro" id="IPR030395">
    <property type="entry name" value="GP_PDE_dom"/>
</dbReference>